<dbReference type="InterPro" id="IPR052214">
    <property type="entry name" value="DAG_Lipase-Related"/>
</dbReference>
<keyword evidence="5" id="KW-0812">Transmembrane</keyword>
<evidence type="ECO:0000256" key="15">
    <source>
        <dbReference type="SAM" id="MobiDB-lite"/>
    </source>
</evidence>
<dbReference type="GO" id="GO:0005886">
    <property type="term" value="C:plasma membrane"/>
    <property type="evidence" value="ECO:0007669"/>
    <property type="project" value="UniProtKB-SubCell"/>
</dbReference>
<comment type="caution">
    <text evidence="17">The sequence shown here is derived from an EMBL/GenBank/DDBJ whole genome shotgun (WGS) entry which is preliminary data.</text>
</comment>
<keyword evidence="12" id="KW-0472">Membrane</keyword>
<dbReference type="PANTHER" id="PTHR45792:SF7">
    <property type="entry name" value="PUTATIVE (AFU_ORTHOLOGUE AFUA_6G02710)-RELATED"/>
    <property type="match status" value="1"/>
</dbReference>
<evidence type="ECO:0000256" key="14">
    <source>
        <dbReference type="ARBA" id="ARBA00026104"/>
    </source>
</evidence>
<protein>
    <recommendedName>
        <fullName evidence="14">sn-1-specific diacylglycerol lipase</fullName>
        <ecNumber evidence="14">3.1.1.116</ecNumber>
    </recommendedName>
</protein>
<feature type="region of interest" description="Disordered" evidence="15">
    <location>
        <begin position="399"/>
        <end position="420"/>
    </location>
</feature>
<dbReference type="InterPro" id="IPR029058">
    <property type="entry name" value="AB_hydrolase_fold"/>
</dbReference>
<comment type="subcellular location">
    <subcellularLocation>
        <location evidence="2">Cell membrane</location>
        <topology evidence="2">Multi-pass membrane protein</topology>
    </subcellularLocation>
</comment>
<dbReference type="SUPFAM" id="SSF53474">
    <property type="entry name" value="alpha/beta-Hydrolases"/>
    <property type="match status" value="1"/>
</dbReference>
<evidence type="ECO:0000256" key="10">
    <source>
        <dbReference type="ARBA" id="ARBA00022989"/>
    </source>
</evidence>
<evidence type="ECO:0000256" key="13">
    <source>
        <dbReference type="ARBA" id="ARBA00024531"/>
    </source>
</evidence>
<dbReference type="GO" id="GO:0046340">
    <property type="term" value="P:diacylglycerol catabolic process"/>
    <property type="evidence" value="ECO:0007669"/>
    <property type="project" value="TreeGrafter"/>
</dbReference>
<evidence type="ECO:0000256" key="8">
    <source>
        <dbReference type="ARBA" id="ARBA00022837"/>
    </source>
</evidence>
<evidence type="ECO:0000256" key="9">
    <source>
        <dbReference type="ARBA" id="ARBA00022963"/>
    </source>
</evidence>
<keyword evidence="4" id="KW-0597">Phosphoprotein</keyword>
<evidence type="ECO:0000259" key="16">
    <source>
        <dbReference type="Pfam" id="PF01764"/>
    </source>
</evidence>
<evidence type="ECO:0000256" key="6">
    <source>
        <dbReference type="ARBA" id="ARBA00022723"/>
    </source>
</evidence>
<evidence type="ECO:0000256" key="2">
    <source>
        <dbReference type="ARBA" id="ARBA00004651"/>
    </source>
</evidence>
<reference evidence="17" key="1">
    <citation type="submission" date="2020-12" db="EMBL/GenBank/DDBJ databases">
        <title>Metabolic potential, ecology and presence of endohyphal bacteria is reflected in genomic diversity of Mucoromycotina.</title>
        <authorList>
            <person name="Muszewska A."/>
            <person name="Okrasinska A."/>
            <person name="Steczkiewicz K."/>
            <person name="Drgas O."/>
            <person name="Orlowska M."/>
            <person name="Perlinska-Lenart U."/>
            <person name="Aleksandrzak-Piekarczyk T."/>
            <person name="Szatraj K."/>
            <person name="Zielenkiewicz U."/>
            <person name="Pilsyk S."/>
            <person name="Malc E."/>
            <person name="Mieczkowski P."/>
            <person name="Kruszewska J.S."/>
            <person name="Biernat P."/>
            <person name="Pawlowska J."/>
        </authorList>
    </citation>
    <scope>NUCLEOTIDE SEQUENCE</scope>
    <source>
        <strain evidence="17">WA0000017839</strain>
    </source>
</reference>
<evidence type="ECO:0000256" key="12">
    <source>
        <dbReference type="ARBA" id="ARBA00023136"/>
    </source>
</evidence>
<evidence type="ECO:0000313" key="17">
    <source>
        <dbReference type="EMBL" id="KAG2202542.1"/>
    </source>
</evidence>
<evidence type="ECO:0000256" key="4">
    <source>
        <dbReference type="ARBA" id="ARBA00022553"/>
    </source>
</evidence>
<evidence type="ECO:0000313" key="18">
    <source>
        <dbReference type="Proteomes" id="UP000603453"/>
    </source>
</evidence>
<evidence type="ECO:0000256" key="5">
    <source>
        <dbReference type="ARBA" id="ARBA00022692"/>
    </source>
</evidence>
<keyword evidence="11" id="KW-0443">Lipid metabolism</keyword>
<keyword evidence="9" id="KW-0442">Lipid degradation</keyword>
<dbReference type="OrthoDB" id="438440at2759"/>
<comment type="catalytic activity">
    <reaction evidence="13">
        <text>a 1,2-diacyl-sn-glycerol + H2O = a 2-acylglycerol + a fatty acid + H(+)</text>
        <dbReference type="Rhea" id="RHEA:33275"/>
        <dbReference type="ChEBI" id="CHEBI:15377"/>
        <dbReference type="ChEBI" id="CHEBI:15378"/>
        <dbReference type="ChEBI" id="CHEBI:17389"/>
        <dbReference type="ChEBI" id="CHEBI:17815"/>
        <dbReference type="ChEBI" id="CHEBI:28868"/>
        <dbReference type="EC" id="3.1.1.116"/>
    </reaction>
    <physiologicalReaction direction="left-to-right" evidence="13">
        <dbReference type="Rhea" id="RHEA:33276"/>
    </physiologicalReaction>
</comment>
<keyword evidence="3" id="KW-1003">Cell membrane</keyword>
<dbReference type="GO" id="GO:0016298">
    <property type="term" value="F:lipase activity"/>
    <property type="evidence" value="ECO:0007669"/>
    <property type="project" value="TreeGrafter"/>
</dbReference>
<gene>
    <name evidence="17" type="ORF">INT47_012536</name>
</gene>
<dbReference type="GO" id="GO:0019369">
    <property type="term" value="P:arachidonate metabolic process"/>
    <property type="evidence" value="ECO:0007669"/>
    <property type="project" value="TreeGrafter"/>
</dbReference>
<dbReference type="InterPro" id="IPR002921">
    <property type="entry name" value="Fungal_lipase-type"/>
</dbReference>
<evidence type="ECO:0000256" key="3">
    <source>
        <dbReference type="ARBA" id="ARBA00022475"/>
    </source>
</evidence>
<dbReference type="Gene3D" id="3.40.50.1820">
    <property type="entry name" value="alpha/beta hydrolase"/>
    <property type="match status" value="1"/>
</dbReference>
<keyword evidence="18" id="KW-1185">Reference proteome</keyword>
<sequence length="826" mass="91615">MILSPTPSHEEKLVDEPLLPENIANMVTAISLATRISLRCSSLLFDAIFEAAKYGTSLSLGLSRNALTNAIITAKNLHNNDHLVCASPDQEESHTFSLAELFAMSGLQFTSRTIQSSLKAAEESVRIVDGIFGANDTSRAIASFITLVHRELVQDPEFELAKQGKVAILAGLTKALTAFAVLQNVTHKRMMKQIPMTILWEGLVTDQKDEVDTDKIIQFKKNESTTPVVTTKNKLSDDTIIIQELNALLQREKDEANVYNVTTKTTCITTKTTTICPIDSVYNKRIIVKTNDEENGSFLATLLNNSDTDDPPQFILSALSEKRRKQKVDRQENLDFCLFTDEVSPIATERRYSSPRQRHASFSSSCLVTTTTDTKRRSNSISSCTSLSMTTSYNTPIPSISSSSVTSAAGSSSSSSSSNAIPQEEEIMYYDHGWNFPKNHIINNIEHFMRYASAAYGESFMRILGIGDIPTILPNSHHHHPNHHAFAHHTGNSVEDILLSSYTDRSPLHLHNPSIHALVHYVTVDHASKAIVLTCRGTLGLSDILTDLSMSYSEFSLPTDKEKVFKAHRGMLDAAQLLSKEKGKVYQKIRQGLESYPDYGLVLCGHSLGGGVASLLCVLWSQQIIHDTNEVVLLGDKQGGDSLMPSFVTSSQSGLPAGRPIHCYAYGPPGVMSLSLSNYCSGLVTSVVHGYDIVSSLSLGLVKDFKNVATSLHEEADVAEEIISRVVGRLQKKKDEEVTEDDQWFWAMIKTMRADMNSEKMYPPSTVYLIETIPHIKEQHKVVLCRCEDVEARFSEIVFTRTMFMDHSPLMYERAIKKLCRGFSNK</sequence>
<feature type="domain" description="Fungal lipase-type" evidence="16">
    <location>
        <begin position="532"/>
        <end position="698"/>
    </location>
</feature>
<dbReference type="Pfam" id="PF01764">
    <property type="entry name" value="Lipase_3"/>
    <property type="match status" value="1"/>
</dbReference>
<proteinExistence type="predicted"/>
<dbReference type="GO" id="GO:0046872">
    <property type="term" value="F:metal ion binding"/>
    <property type="evidence" value="ECO:0007669"/>
    <property type="project" value="UniProtKB-KW"/>
</dbReference>
<keyword evidence="10" id="KW-1133">Transmembrane helix</keyword>
<comment type="cofactor">
    <cofactor evidence="1">
        <name>Ca(2+)</name>
        <dbReference type="ChEBI" id="CHEBI:29108"/>
    </cofactor>
</comment>
<dbReference type="Proteomes" id="UP000603453">
    <property type="component" value="Unassembled WGS sequence"/>
</dbReference>
<keyword evidence="6" id="KW-0479">Metal-binding</keyword>
<evidence type="ECO:0000256" key="11">
    <source>
        <dbReference type="ARBA" id="ARBA00023098"/>
    </source>
</evidence>
<evidence type="ECO:0000256" key="1">
    <source>
        <dbReference type="ARBA" id="ARBA00001913"/>
    </source>
</evidence>
<accession>A0A8H7R2A6</accession>
<dbReference type="EMBL" id="JAEPRD010000059">
    <property type="protein sequence ID" value="KAG2202542.1"/>
    <property type="molecule type" value="Genomic_DNA"/>
</dbReference>
<evidence type="ECO:0000256" key="7">
    <source>
        <dbReference type="ARBA" id="ARBA00022801"/>
    </source>
</evidence>
<keyword evidence="7" id="KW-0378">Hydrolase</keyword>
<keyword evidence="8" id="KW-0106">Calcium</keyword>
<dbReference type="EC" id="3.1.1.116" evidence="14"/>
<dbReference type="CDD" id="cd00519">
    <property type="entry name" value="Lipase_3"/>
    <property type="match status" value="1"/>
</dbReference>
<dbReference type="PANTHER" id="PTHR45792">
    <property type="entry name" value="DIACYLGLYCEROL LIPASE HOMOLOG-RELATED"/>
    <property type="match status" value="1"/>
</dbReference>
<dbReference type="AlphaFoldDB" id="A0A8H7R2A6"/>
<name>A0A8H7R2A6_9FUNG</name>
<organism evidence="17 18">
    <name type="scientific">Mucor saturninus</name>
    <dbReference type="NCBI Taxonomy" id="64648"/>
    <lineage>
        <taxon>Eukaryota</taxon>
        <taxon>Fungi</taxon>
        <taxon>Fungi incertae sedis</taxon>
        <taxon>Mucoromycota</taxon>
        <taxon>Mucoromycotina</taxon>
        <taxon>Mucoromycetes</taxon>
        <taxon>Mucorales</taxon>
        <taxon>Mucorineae</taxon>
        <taxon>Mucoraceae</taxon>
        <taxon>Mucor</taxon>
    </lineage>
</organism>